<proteinExistence type="predicted"/>
<accession>A0A1M6H013</accession>
<dbReference type="InterPro" id="IPR017016">
    <property type="entry name" value="UCP033595"/>
</dbReference>
<dbReference type="Proteomes" id="UP000184080">
    <property type="component" value="Unassembled WGS sequence"/>
</dbReference>
<sequence length="109" mass="12742">MRVVKNLVKTMQEEQKRSVYYYRVVKGVRMGVQAFGIEIERLDMEGEDIINIERNSVECISPQPHKVYDLLNILYNNLVSPLHLVDIIGEYVDLYIVDFDNDFQCIATN</sequence>
<keyword evidence="2" id="KW-1185">Reference proteome</keyword>
<gene>
    <name evidence="1" type="ORF">SAMN05444401_2314</name>
</gene>
<evidence type="ECO:0000313" key="1">
    <source>
        <dbReference type="EMBL" id="SHJ15503.1"/>
    </source>
</evidence>
<organism evidence="1 2">
    <name type="scientific">Clostridium amylolyticum</name>
    <dbReference type="NCBI Taxonomy" id="1121298"/>
    <lineage>
        <taxon>Bacteria</taxon>
        <taxon>Bacillati</taxon>
        <taxon>Bacillota</taxon>
        <taxon>Clostridia</taxon>
        <taxon>Eubacteriales</taxon>
        <taxon>Clostridiaceae</taxon>
        <taxon>Clostridium</taxon>
    </lineage>
</organism>
<protein>
    <submittedName>
        <fullName evidence="1">Uncharacterized protein</fullName>
    </submittedName>
</protein>
<dbReference type="EMBL" id="FQZO01000003">
    <property type="protein sequence ID" value="SHJ15503.1"/>
    <property type="molecule type" value="Genomic_DNA"/>
</dbReference>
<dbReference type="STRING" id="1121298.SAMN05444401_2314"/>
<name>A0A1M6H013_9CLOT</name>
<dbReference type="RefSeq" id="WP_073006647.1">
    <property type="nucleotide sequence ID" value="NZ_FQZO01000003.1"/>
</dbReference>
<dbReference type="PIRSF" id="PIRSF033595">
    <property type="entry name" value="UCP033595"/>
    <property type="match status" value="1"/>
</dbReference>
<dbReference type="OrthoDB" id="1954979at2"/>
<dbReference type="Pfam" id="PF20124">
    <property type="entry name" value="DUF6514"/>
    <property type="match status" value="1"/>
</dbReference>
<reference evidence="1 2" key="1">
    <citation type="submission" date="2016-11" db="EMBL/GenBank/DDBJ databases">
        <authorList>
            <person name="Jaros S."/>
            <person name="Januszkiewicz K."/>
            <person name="Wedrychowicz H."/>
        </authorList>
    </citation>
    <scope>NUCLEOTIDE SEQUENCE [LARGE SCALE GENOMIC DNA]</scope>
    <source>
        <strain evidence="1 2">DSM 21864</strain>
    </source>
</reference>
<evidence type="ECO:0000313" key="2">
    <source>
        <dbReference type="Proteomes" id="UP000184080"/>
    </source>
</evidence>
<dbReference type="AlphaFoldDB" id="A0A1M6H013"/>